<dbReference type="PROSITE" id="PS51489">
    <property type="entry name" value="BUB1_N"/>
    <property type="match status" value="1"/>
</dbReference>
<feature type="compositionally biased region" description="Low complexity" evidence="1">
    <location>
        <begin position="771"/>
        <end position="785"/>
    </location>
</feature>
<feature type="compositionally biased region" description="Polar residues" evidence="1">
    <location>
        <begin position="428"/>
        <end position="448"/>
    </location>
</feature>
<sequence length="873" mass="99124">MQQHHHKQQQRQQQSHDLSRDSFSPPPVSDSSFSSSVVVDIDAIELDKENIQPLRQGRSAQTLARLFTTQHEDRAQQQAAMHGRFQEELVHIDDLDDPMDVYSRYVKWMIENYPQSAGQGHDSQLSPVLERALADYKDDPRYRNDPRFVKLLIIYSEQITNAIDLFNFMESNGIGSEISMYYEEFADLLESREEFDRAREVFNKGISRRARPLGRLRKQYEDFKLRARTFEDEQELESARTSSTQQQQQHHTQELSAEPAGGGGSQRRVLGIKISGTQSVHSNISTQGHTPIGLERPHSSSTTFATRGTVLSGQPRPNTKLQVYSDHASQPSVPKPKAITQTPIQQPSTQWMDFGAEKIRRKENTREVTSWKGATLSSEDTVARQVHPKLEVYRDPEVTSPPRDIEQHTVCTSDEENKTSLPLASISAKKTSTTRTLPDDTQSLSSHESIIKQIRPESTRIYGAQKFPVTTNASGRPERLMVDLNDIYFDDKEFSVEEIRARSPRYSWHPSSSPIHTSRRRSDRLSRSPPPQPPAGAGVSAKHRRDDPAIGQTSGQPPQKKLQPGKEQDPPLALYTEHTSSLSVRELLPQSPSDEERQFFGSRRRLTASPTMNTKYASEEMNKIFSDRSRTRRSMDSQWSVEDTQDVGRNELDNFTMAYSIPNLPLALPPFPREFLESDVVTEFEDDDDQDGRTERFVRGLENGFSSTITQDIAALKRRRAEELALGDTAQSSQGNRLSLIGGKWNSSRFDPFKTQESDITIAIRQMTQQKQQQQQQQKQQEQQQGVEEDSGTQRRTSYGYLRPSLGRTSIGSLSSVQRRYGTEEVSRTSVRRTDQDHEESPLTVFKEGTGSTVPMLEDEAPPSAYLDKDEPI</sequence>
<reference evidence="3" key="1">
    <citation type="journal article" date="2020" name="Fungal Divers.">
        <title>Resolving the Mortierellaceae phylogeny through synthesis of multi-gene phylogenetics and phylogenomics.</title>
        <authorList>
            <person name="Vandepol N."/>
            <person name="Liber J."/>
            <person name="Desiro A."/>
            <person name="Na H."/>
            <person name="Kennedy M."/>
            <person name="Barry K."/>
            <person name="Grigoriev I.V."/>
            <person name="Miller A.N."/>
            <person name="O'Donnell K."/>
            <person name="Stajich J.E."/>
            <person name="Bonito G."/>
        </authorList>
    </citation>
    <scope>NUCLEOTIDE SEQUENCE</scope>
    <source>
        <strain evidence="3">NRRL 28262</strain>
    </source>
</reference>
<organism evidence="3 4">
    <name type="scientific">Linnemannia exigua</name>
    <dbReference type="NCBI Taxonomy" id="604196"/>
    <lineage>
        <taxon>Eukaryota</taxon>
        <taxon>Fungi</taxon>
        <taxon>Fungi incertae sedis</taxon>
        <taxon>Mucoromycota</taxon>
        <taxon>Mortierellomycotina</taxon>
        <taxon>Mortierellomycetes</taxon>
        <taxon>Mortierellales</taxon>
        <taxon>Mortierellaceae</taxon>
        <taxon>Linnemannia</taxon>
    </lineage>
</organism>
<dbReference type="EMBL" id="JAAAIL010000123">
    <property type="protein sequence ID" value="KAG0279457.1"/>
    <property type="molecule type" value="Genomic_DNA"/>
</dbReference>
<dbReference type="GO" id="GO:0051754">
    <property type="term" value="P:meiotic sister chromatid cohesion, centromeric"/>
    <property type="evidence" value="ECO:0007669"/>
    <property type="project" value="TreeGrafter"/>
</dbReference>
<dbReference type="GO" id="GO:0007094">
    <property type="term" value="P:mitotic spindle assembly checkpoint signaling"/>
    <property type="evidence" value="ECO:0007669"/>
    <property type="project" value="InterPro"/>
</dbReference>
<evidence type="ECO:0000259" key="2">
    <source>
        <dbReference type="PROSITE" id="PS51489"/>
    </source>
</evidence>
<feature type="compositionally biased region" description="Polar residues" evidence="1">
    <location>
        <begin position="299"/>
        <end position="317"/>
    </location>
</feature>
<comment type="caution">
    <text evidence="3">The sequence shown here is derived from an EMBL/GenBank/DDBJ whole genome shotgun (WGS) entry which is preliminary data.</text>
</comment>
<feature type="region of interest" description="Disordered" evidence="1">
    <location>
        <begin position="771"/>
        <end position="873"/>
    </location>
</feature>
<evidence type="ECO:0000313" key="4">
    <source>
        <dbReference type="Proteomes" id="UP001194580"/>
    </source>
</evidence>
<evidence type="ECO:0000313" key="3">
    <source>
        <dbReference type="EMBL" id="KAG0279457.1"/>
    </source>
</evidence>
<dbReference type="InterPro" id="IPR013212">
    <property type="entry name" value="Mad3/Bub1_I"/>
</dbReference>
<feature type="compositionally biased region" description="Low complexity" evidence="1">
    <location>
        <begin position="241"/>
        <end position="250"/>
    </location>
</feature>
<feature type="region of interest" description="Disordered" evidence="1">
    <location>
        <begin position="500"/>
        <end position="608"/>
    </location>
</feature>
<protein>
    <recommendedName>
        <fullName evidence="2">BUB1 N-terminal domain-containing protein</fullName>
    </recommendedName>
</protein>
<feature type="region of interest" description="Disordered" evidence="1">
    <location>
        <begin position="1"/>
        <end position="34"/>
    </location>
</feature>
<proteinExistence type="predicted"/>
<feature type="compositionally biased region" description="Polar residues" evidence="1">
    <location>
        <begin position="275"/>
        <end position="289"/>
    </location>
</feature>
<dbReference type="GO" id="GO:0032991">
    <property type="term" value="C:protein-containing complex"/>
    <property type="evidence" value="ECO:0007669"/>
    <property type="project" value="UniProtKB-ARBA"/>
</dbReference>
<feature type="region of interest" description="Disordered" evidence="1">
    <location>
        <begin position="231"/>
        <end position="317"/>
    </location>
</feature>
<feature type="compositionally biased region" description="Basic and acidic residues" evidence="1">
    <location>
        <begin position="821"/>
        <end position="841"/>
    </location>
</feature>
<evidence type="ECO:0000256" key="1">
    <source>
        <dbReference type="SAM" id="MobiDB-lite"/>
    </source>
</evidence>
<dbReference type="GO" id="GO:0005634">
    <property type="term" value="C:nucleus"/>
    <property type="evidence" value="ECO:0007669"/>
    <property type="project" value="TreeGrafter"/>
</dbReference>
<dbReference type="Pfam" id="PF08311">
    <property type="entry name" value="Mad3_BUB1_I"/>
    <property type="match status" value="1"/>
</dbReference>
<keyword evidence="4" id="KW-1185">Reference proteome</keyword>
<dbReference type="Proteomes" id="UP001194580">
    <property type="component" value="Unassembled WGS sequence"/>
</dbReference>
<accession>A0AAD4DJ23</accession>
<dbReference type="InterPro" id="IPR015661">
    <property type="entry name" value="Bub1/Mad3"/>
</dbReference>
<dbReference type="GO" id="GO:0004672">
    <property type="term" value="F:protein kinase activity"/>
    <property type="evidence" value="ECO:0007669"/>
    <property type="project" value="TreeGrafter"/>
</dbReference>
<feature type="compositionally biased region" description="Polar residues" evidence="1">
    <location>
        <begin position="807"/>
        <end position="818"/>
    </location>
</feature>
<feature type="domain" description="BUB1 N-terminal" evidence="2">
    <location>
        <begin position="85"/>
        <end position="248"/>
    </location>
</feature>
<dbReference type="PANTHER" id="PTHR14030">
    <property type="entry name" value="MITOTIC CHECKPOINT SERINE/THREONINE-PROTEIN KINASE BUB1"/>
    <property type="match status" value="1"/>
</dbReference>
<gene>
    <name evidence="3" type="ORF">BGZ95_001160</name>
</gene>
<dbReference type="PANTHER" id="PTHR14030:SF4">
    <property type="entry name" value="BUB1 KINASE, ISOFORM A-RELATED"/>
    <property type="match status" value="1"/>
</dbReference>
<dbReference type="AlphaFoldDB" id="A0AAD4DJ23"/>
<dbReference type="Gene3D" id="1.25.40.430">
    <property type="match status" value="1"/>
</dbReference>
<dbReference type="FunFam" id="1.25.40.430:FF:000003">
    <property type="entry name" value="Checkpoint serine/threonine-protein kinase BUB1"/>
    <property type="match status" value="1"/>
</dbReference>
<dbReference type="SMART" id="SM00777">
    <property type="entry name" value="Mad3_BUB1_I"/>
    <property type="match status" value="1"/>
</dbReference>
<feature type="region of interest" description="Disordered" evidence="1">
    <location>
        <begin position="427"/>
        <end position="448"/>
    </location>
</feature>
<name>A0AAD4DJ23_9FUNG</name>